<protein>
    <submittedName>
        <fullName evidence="2">Uncharacterized protein</fullName>
    </submittedName>
</protein>
<dbReference type="AlphaFoldDB" id="A0A2I0VDI4"/>
<accession>A0A2I0VDI4</accession>
<sequence length="904" mass="98836">MMFLLRNTHPVAPDLSSISEKKLPKDARTPPKPAATLEGLIAEDPFPIENGDKDSDLSCDSTVSTSKYLNEYGNHSDVAEDEGWITIPKSKVCDDWFRASNVQQLHSLDRSFVFSAKHDEEAITPFIVSGGMLKNKNSTQFTKHQNEVSCSTSSVSGQVNDNDMLTINAGPSECKDQTLSPSEMEPEQDVTMTKSLLQKEEHKLRIESLLEKFRCSNFFVRIAESDEPLWSKRFPVESSSTKSEMAGGIFHAKDGAPRKESCNFLSAIIDQGSFDFSASGGVARDVRCYSLSSGDIVTVVLKKGSVYHPVNLPVSVLGEPAAATSNPAVCFSQELQVLLQVNVAVGNVKDPVLEVLQFEKYGAFVPDAENLSDLHSSNQYDPCGELLNWLLPLNRTLSPPQSLLPPFGQDQTAATHRSTSSYSGSQIFSFGQFRSYSMSSLPKDSAPSISATHNSRPSFDIEDLDCFTPERSKNHDMENEGLFSFRGVSLVPERFSVHCGFEGIYLPGRRWRRKIEIVQPLEIHSFAASCTTEDLLCVQIKHVILCICDAFPTWTVILFYFSLLLNILVTAAIECQRGEEHSLILKPVTKLGGNLNGHGKTNSTVPKVGKTTLGSASKASYLKKISPSTDQYAVLVSCRSNYTESKLFFKQRTSWRPHIAKDFIISVVSEISDQTIGSTRLPQLPVQVLTLHASNLTSEDLTLTVLAPLSSPSSSSVVPLSSSPINHTNTRASFPEIIGREAGDKNAGNLQRMSFMPAVAEKYDVNDANGEVSTSLAQRIGATSDCLSSTDRGCTHLWLQSAVPLGVVPAHSSTSVKLELLPLTDGIITLDTLQVAVRDKDLQVVLTLTSPSPPFMATATLSSDFSNVSSTSFPPSFWRRRFSIFCAAVLDRGIYNFAAGPLPP</sequence>
<reference evidence="2 3" key="1">
    <citation type="journal article" date="2016" name="Sci. Rep.">
        <title>The Dendrobium catenatum Lindl. genome sequence provides insights into polysaccharide synthase, floral development and adaptive evolution.</title>
        <authorList>
            <person name="Zhang G.Q."/>
            <person name="Xu Q."/>
            <person name="Bian C."/>
            <person name="Tsai W.C."/>
            <person name="Yeh C.M."/>
            <person name="Liu K.W."/>
            <person name="Yoshida K."/>
            <person name="Zhang L.S."/>
            <person name="Chang S.B."/>
            <person name="Chen F."/>
            <person name="Shi Y."/>
            <person name="Su Y.Y."/>
            <person name="Zhang Y.Q."/>
            <person name="Chen L.J."/>
            <person name="Yin Y."/>
            <person name="Lin M."/>
            <person name="Huang H."/>
            <person name="Deng H."/>
            <person name="Wang Z.W."/>
            <person name="Zhu S.L."/>
            <person name="Zhao X."/>
            <person name="Deng C."/>
            <person name="Niu S.C."/>
            <person name="Huang J."/>
            <person name="Wang M."/>
            <person name="Liu G.H."/>
            <person name="Yang H.J."/>
            <person name="Xiao X.J."/>
            <person name="Hsiao Y.Y."/>
            <person name="Wu W.L."/>
            <person name="Chen Y.Y."/>
            <person name="Mitsuda N."/>
            <person name="Ohme-Takagi M."/>
            <person name="Luo Y.B."/>
            <person name="Van de Peer Y."/>
            <person name="Liu Z.J."/>
        </authorList>
    </citation>
    <scope>NUCLEOTIDE SEQUENCE [LARGE SCALE GENOMIC DNA]</scope>
    <source>
        <tissue evidence="2">The whole plant</tissue>
    </source>
</reference>
<gene>
    <name evidence="2" type="ORF">MA16_Dca021525</name>
</gene>
<evidence type="ECO:0000256" key="1">
    <source>
        <dbReference type="SAM" id="MobiDB-lite"/>
    </source>
</evidence>
<name>A0A2I0VDI4_9ASPA</name>
<proteinExistence type="predicted"/>
<evidence type="ECO:0000313" key="2">
    <source>
        <dbReference type="EMBL" id="PKU61468.1"/>
    </source>
</evidence>
<dbReference type="PANTHER" id="PTHR36034:SF2">
    <property type="entry name" value="EXPRESSED PROTEIN"/>
    <property type="match status" value="1"/>
</dbReference>
<dbReference type="Proteomes" id="UP000233837">
    <property type="component" value="Unassembled WGS sequence"/>
</dbReference>
<organism evidence="2 3">
    <name type="scientific">Dendrobium catenatum</name>
    <dbReference type="NCBI Taxonomy" id="906689"/>
    <lineage>
        <taxon>Eukaryota</taxon>
        <taxon>Viridiplantae</taxon>
        <taxon>Streptophyta</taxon>
        <taxon>Embryophyta</taxon>
        <taxon>Tracheophyta</taxon>
        <taxon>Spermatophyta</taxon>
        <taxon>Magnoliopsida</taxon>
        <taxon>Liliopsida</taxon>
        <taxon>Asparagales</taxon>
        <taxon>Orchidaceae</taxon>
        <taxon>Epidendroideae</taxon>
        <taxon>Malaxideae</taxon>
        <taxon>Dendrobiinae</taxon>
        <taxon>Dendrobium</taxon>
    </lineage>
</organism>
<feature type="compositionally biased region" description="Basic and acidic residues" evidence="1">
    <location>
        <begin position="19"/>
        <end position="29"/>
    </location>
</feature>
<dbReference type="EMBL" id="KZ503778">
    <property type="protein sequence ID" value="PKU61468.1"/>
    <property type="molecule type" value="Genomic_DNA"/>
</dbReference>
<feature type="region of interest" description="Disordered" evidence="1">
    <location>
        <begin position="401"/>
        <end position="423"/>
    </location>
</feature>
<evidence type="ECO:0000313" key="3">
    <source>
        <dbReference type="Proteomes" id="UP000233837"/>
    </source>
</evidence>
<feature type="compositionally biased region" description="Polar residues" evidence="1">
    <location>
        <begin position="409"/>
        <end position="423"/>
    </location>
</feature>
<dbReference type="PANTHER" id="PTHR36034">
    <property type="entry name" value="EXPRESSED PROTEIN"/>
    <property type="match status" value="1"/>
</dbReference>
<feature type="region of interest" description="Disordered" evidence="1">
    <location>
        <begin position="15"/>
        <end position="34"/>
    </location>
</feature>
<keyword evidence="3" id="KW-1185">Reference proteome</keyword>
<reference evidence="2 3" key="2">
    <citation type="journal article" date="2017" name="Nature">
        <title>The Apostasia genome and the evolution of orchids.</title>
        <authorList>
            <person name="Zhang G.Q."/>
            <person name="Liu K.W."/>
            <person name="Li Z."/>
            <person name="Lohaus R."/>
            <person name="Hsiao Y.Y."/>
            <person name="Niu S.C."/>
            <person name="Wang J.Y."/>
            <person name="Lin Y.C."/>
            <person name="Xu Q."/>
            <person name="Chen L.J."/>
            <person name="Yoshida K."/>
            <person name="Fujiwara S."/>
            <person name="Wang Z.W."/>
            <person name="Zhang Y.Q."/>
            <person name="Mitsuda N."/>
            <person name="Wang M."/>
            <person name="Liu G.H."/>
            <person name="Pecoraro L."/>
            <person name="Huang H.X."/>
            <person name="Xiao X.J."/>
            <person name="Lin M."/>
            <person name="Wu X.Y."/>
            <person name="Wu W.L."/>
            <person name="Chen Y.Y."/>
            <person name="Chang S.B."/>
            <person name="Sakamoto S."/>
            <person name="Ohme-Takagi M."/>
            <person name="Yagi M."/>
            <person name="Zeng S.J."/>
            <person name="Shen C.Y."/>
            <person name="Yeh C.M."/>
            <person name="Luo Y.B."/>
            <person name="Tsai W.C."/>
            <person name="Van de Peer Y."/>
            <person name="Liu Z.J."/>
        </authorList>
    </citation>
    <scope>NUCLEOTIDE SEQUENCE [LARGE SCALE GENOMIC DNA]</scope>
    <source>
        <tissue evidence="2">The whole plant</tissue>
    </source>
</reference>